<accession>A0A0K2H4M3</accession>
<dbReference type="KEGG" id="clw:CLAC_09805"/>
<proteinExistence type="predicted"/>
<evidence type="ECO:0000313" key="2">
    <source>
        <dbReference type="Proteomes" id="UP000058446"/>
    </source>
</evidence>
<evidence type="ECO:0000313" key="1">
    <source>
        <dbReference type="EMBL" id="ALA68661.1"/>
    </source>
</evidence>
<dbReference type="AlphaFoldDB" id="A0A0K2H4M3"/>
<reference evidence="1 2" key="1">
    <citation type="submission" date="2013-10" db="EMBL/GenBank/DDBJ databases">
        <title>Complete genome sequence of Corynebacterium lactis DSM 45799(T), isolated from raw cow milk.</title>
        <authorList>
            <person name="Ruckert C."/>
            <person name="Albersmeier A."/>
            <person name="Lipski A."/>
            <person name="Kalinowski J."/>
        </authorList>
    </citation>
    <scope>NUCLEOTIDE SEQUENCE [LARGE SCALE GENOMIC DNA]</scope>
    <source>
        <strain evidence="1 2">RW2-5</strain>
    </source>
</reference>
<dbReference type="Proteomes" id="UP000058446">
    <property type="component" value="Chromosome"/>
</dbReference>
<name>A0A0K2H4M3_9CORY</name>
<protein>
    <submittedName>
        <fullName evidence="1">Uncharacterized protein</fullName>
    </submittedName>
</protein>
<dbReference type="PATRIC" id="fig|1408189.4.peg.1967"/>
<sequence length="69" mass="7520">MADVNAMAQVEFELSDTEATALDLLHFTSLGATLREAIAWCRKRDGLSAQKAWAAVPVVKQRMEGLKSA</sequence>
<organism evidence="1 2">
    <name type="scientific">Corynebacterium lactis RW2-5</name>
    <dbReference type="NCBI Taxonomy" id="1408189"/>
    <lineage>
        <taxon>Bacteria</taxon>
        <taxon>Bacillati</taxon>
        <taxon>Actinomycetota</taxon>
        <taxon>Actinomycetes</taxon>
        <taxon>Mycobacteriales</taxon>
        <taxon>Corynebacteriaceae</taxon>
        <taxon>Corynebacterium</taxon>
    </lineage>
</organism>
<keyword evidence="2" id="KW-1185">Reference proteome</keyword>
<dbReference type="EMBL" id="CP006841">
    <property type="protein sequence ID" value="ALA68661.1"/>
    <property type="molecule type" value="Genomic_DNA"/>
</dbReference>
<gene>
    <name evidence="1" type="ORF">CLAC_09805</name>
</gene>